<evidence type="ECO:0000313" key="12">
    <source>
        <dbReference type="Proteomes" id="UP000747542"/>
    </source>
</evidence>
<evidence type="ECO:0000256" key="6">
    <source>
        <dbReference type="ARBA" id="ARBA00022687"/>
    </source>
</evidence>
<keyword evidence="3 10" id="KW-0217">Developmental protein</keyword>
<dbReference type="PANTHER" id="PTHR12027:SF77">
    <property type="entry name" value="PROTEIN WNT-5"/>
    <property type="match status" value="1"/>
</dbReference>
<comment type="subcellular location">
    <subcellularLocation>
        <location evidence="1 10">Secreted</location>
        <location evidence="1 10">Extracellular space</location>
        <location evidence="1 10">Extracellular matrix</location>
    </subcellularLocation>
</comment>
<evidence type="ECO:0000256" key="10">
    <source>
        <dbReference type="RuleBase" id="RU003500"/>
    </source>
</evidence>
<comment type="caution">
    <text evidence="11">The sequence shown here is derived from an EMBL/GenBank/DDBJ whole genome shotgun (WGS) entry which is preliminary data.</text>
</comment>
<keyword evidence="7" id="KW-1015">Disulfide bond</keyword>
<evidence type="ECO:0000256" key="8">
    <source>
        <dbReference type="ARBA" id="ARBA00023180"/>
    </source>
</evidence>
<evidence type="ECO:0000256" key="4">
    <source>
        <dbReference type="ARBA" id="ARBA00022525"/>
    </source>
</evidence>
<dbReference type="GO" id="GO:0005615">
    <property type="term" value="C:extracellular space"/>
    <property type="evidence" value="ECO:0007669"/>
    <property type="project" value="TreeGrafter"/>
</dbReference>
<dbReference type="AlphaFoldDB" id="A0A8J5K7K0"/>
<dbReference type="Proteomes" id="UP000747542">
    <property type="component" value="Unassembled WGS sequence"/>
</dbReference>
<gene>
    <name evidence="11" type="primary">Wnt5b-L2</name>
    <name evidence="11" type="ORF">Hamer_G029830</name>
</gene>
<dbReference type="InterPro" id="IPR005817">
    <property type="entry name" value="Wnt"/>
</dbReference>
<dbReference type="GO" id="GO:0060070">
    <property type="term" value="P:canonical Wnt signaling pathway"/>
    <property type="evidence" value="ECO:0007669"/>
    <property type="project" value="TreeGrafter"/>
</dbReference>
<dbReference type="GO" id="GO:0005109">
    <property type="term" value="F:frizzled binding"/>
    <property type="evidence" value="ECO:0007669"/>
    <property type="project" value="TreeGrafter"/>
</dbReference>
<keyword evidence="8" id="KW-0325">Glycoprotein</keyword>
<evidence type="ECO:0000256" key="7">
    <source>
        <dbReference type="ARBA" id="ARBA00023157"/>
    </source>
</evidence>
<feature type="non-terminal residue" evidence="11">
    <location>
        <position position="105"/>
    </location>
</feature>
<dbReference type="GO" id="GO:0005125">
    <property type="term" value="F:cytokine activity"/>
    <property type="evidence" value="ECO:0007669"/>
    <property type="project" value="TreeGrafter"/>
</dbReference>
<keyword evidence="4" id="KW-0964">Secreted</keyword>
<keyword evidence="12" id="KW-1185">Reference proteome</keyword>
<comment type="similarity">
    <text evidence="2 10">Belongs to the Wnt family.</text>
</comment>
<dbReference type="GO" id="GO:0045165">
    <property type="term" value="P:cell fate commitment"/>
    <property type="evidence" value="ECO:0007669"/>
    <property type="project" value="TreeGrafter"/>
</dbReference>
<name>A0A8J5K7K0_HOMAM</name>
<keyword evidence="6 10" id="KW-0879">Wnt signaling pathway</keyword>
<protein>
    <recommendedName>
        <fullName evidence="10">Protein Wnt</fullName>
    </recommendedName>
</protein>
<keyword evidence="5" id="KW-0272">Extracellular matrix</keyword>
<dbReference type="Pfam" id="PF00110">
    <property type="entry name" value="wnt"/>
    <property type="match status" value="1"/>
</dbReference>
<reference evidence="11" key="1">
    <citation type="journal article" date="2021" name="Sci. Adv.">
        <title>The American lobster genome reveals insights on longevity, neural, and immune adaptations.</title>
        <authorList>
            <person name="Polinski J.M."/>
            <person name="Zimin A.V."/>
            <person name="Clark K.F."/>
            <person name="Kohn A.B."/>
            <person name="Sadowski N."/>
            <person name="Timp W."/>
            <person name="Ptitsyn A."/>
            <person name="Khanna P."/>
            <person name="Romanova D.Y."/>
            <person name="Williams P."/>
            <person name="Greenwood S.J."/>
            <person name="Moroz L.L."/>
            <person name="Walt D.R."/>
            <person name="Bodnar A.G."/>
        </authorList>
    </citation>
    <scope>NUCLEOTIDE SEQUENCE</scope>
    <source>
        <strain evidence="11">GMGI-L3</strain>
    </source>
</reference>
<evidence type="ECO:0000256" key="1">
    <source>
        <dbReference type="ARBA" id="ARBA00004498"/>
    </source>
</evidence>
<proteinExistence type="inferred from homology"/>
<evidence type="ECO:0000313" key="11">
    <source>
        <dbReference type="EMBL" id="KAG7169098.1"/>
    </source>
</evidence>
<accession>A0A8J5K7K0</accession>
<dbReference type="GO" id="GO:0030182">
    <property type="term" value="P:neuron differentiation"/>
    <property type="evidence" value="ECO:0007669"/>
    <property type="project" value="TreeGrafter"/>
</dbReference>
<keyword evidence="9" id="KW-0449">Lipoprotein</keyword>
<sequence>MYSLGDPSNLYQPPAKIGDLLKDKYDGATEVKINRRGKLQVKHPQFNVPTGEDLVYLHESPDYCNRNTTVGSLDLIERKTVYATRLRKVWMDVGCYAVDVVTTPR</sequence>
<evidence type="ECO:0000256" key="3">
    <source>
        <dbReference type="ARBA" id="ARBA00022473"/>
    </source>
</evidence>
<evidence type="ECO:0000256" key="2">
    <source>
        <dbReference type="ARBA" id="ARBA00005683"/>
    </source>
</evidence>
<dbReference type="EMBL" id="JAHLQT010018495">
    <property type="protein sequence ID" value="KAG7169098.1"/>
    <property type="molecule type" value="Genomic_DNA"/>
</dbReference>
<organism evidence="11 12">
    <name type="scientific">Homarus americanus</name>
    <name type="common">American lobster</name>
    <dbReference type="NCBI Taxonomy" id="6706"/>
    <lineage>
        <taxon>Eukaryota</taxon>
        <taxon>Metazoa</taxon>
        <taxon>Ecdysozoa</taxon>
        <taxon>Arthropoda</taxon>
        <taxon>Crustacea</taxon>
        <taxon>Multicrustacea</taxon>
        <taxon>Malacostraca</taxon>
        <taxon>Eumalacostraca</taxon>
        <taxon>Eucarida</taxon>
        <taxon>Decapoda</taxon>
        <taxon>Pleocyemata</taxon>
        <taxon>Astacidea</taxon>
        <taxon>Nephropoidea</taxon>
        <taxon>Nephropidae</taxon>
        <taxon>Homarus</taxon>
    </lineage>
</organism>
<dbReference type="PANTHER" id="PTHR12027">
    <property type="entry name" value="WNT RELATED"/>
    <property type="match status" value="1"/>
</dbReference>
<evidence type="ECO:0000256" key="9">
    <source>
        <dbReference type="ARBA" id="ARBA00023288"/>
    </source>
</evidence>
<evidence type="ECO:0000256" key="5">
    <source>
        <dbReference type="ARBA" id="ARBA00022530"/>
    </source>
</evidence>
<comment type="function">
    <text evidence="10">Ligand for members of the frizzled family of seven transmembrane receptors.</text>
</comment>